<evidence type="ECO:0000256" key="1">
    <source>
        <dbReference type="SAM" id="Phobius"/>
    </source>
</evidence>
<name>A0A1F5AZQ8_9BACT</name>
<keyword evidence="1" id="KW-0472">Membrane</keyword>
<dbReference type="EMBL" id="MEYI01000027">
    <property type="protein sequence ID" value="OGD23809.1"/>
    <property type="molecule type" value="Genomic_DNA"/>
</dbReference>
<accession>A0A1F5AZQ8</accession>
<feature type="transmembrane region" description="Helical" evidence="1">
    <location>
        <begin position="318"/>
        <end position="340"/>
    </location>
</feature>
<gene>
    <name evidence="2" type="ORF">A2Z10_01610</name>
</gene>
<dbReference type="Proteomes" id="UP000176639">
    <property type="component" value="Unassembled WGS sequence"/>
</dbReference>
<proteinExistence type="predicted"/>
<keyword evidence="1" id="KW-1133">Transmembrane helix</keyword>
<evidence type="ECO:0008006" key="4">
    <source>
        <dbReference type="Google" id="ProtNLM"/>
    </source>
</evidence>
<reference evidence="2 3" key="1">
    <citation type="journal article" date="2016" name="Nat. Commun.">
        <title>Thousands of microbial genomes shed light on interconnected biogeochemical processes in an aquifer system.</title>
        <authorList>
            <person name="Anantharaman K."/>
            <person name="Brown C.T."/>
            <person name="Hug L.A."/>
            <person name="Sharon I."/>
            <person name="Castelle C.J."/>
            <person name="Probst A.J."/>
            <person name="Thomas B.C."/>
            <person name="Singh A."/>
            <person name="Wilkins M.J."/>
            <person name="Karaoz U."/>
            <person name="Brodie E.L."/>
            <person name="Williams K.H."/>
            <person name="Hubbard S.S."/>
            <person name="Banfield J.F."/>
        </authorList>
    </citation>
    <scope>NUCLEOTIDE SEQUENCE [LARGE SCALE GENOMIC DNA]</scope>
</reference>
<dbReference type="AlphaFoldDB" id="A0A1F5AZQ8"/>
<evidence type="ECO:0000313" key="3">
    <source>
        <dbReference type="Proteomes" id="UP000176639"/>
    </source>
</evidence>
<keyword evidence="1" id="KW-0812">Transmembrane</keyword>
<comment type="caution">
    <text evidence="2">The sequence shown here is derived from an EMBL/GenBank/DDBJ whole genome shotgun (WGS) entry which is preliminary data.</text>
</comment>
<sequence length="345" mass="40021">MIATPGKLVTLLVGETKKNWSGTPVSEMREGHSAPSYIGVIPMPELIETFKQNISGADISFRVKGYAPNIIIVEGTRDVVDIFGEQVIDIKKQMLTASGDVLARYDAYKGFEEEYGVFCVAQYKKQPEDEFRSRFPRIAGLIKSEKEPLDEREIHRTMESSIKYGKDDLLIADWDGAFVFNQSGRFDEAIGLCELINVQLLRYRILDFELDRRLRKLIRLLNSGHVRKFGIFRAKELKEAIREIIQTRSRSLIEFEDVERNVKLIGDWYSAKVFAMLEKKFHLEEWRRHVKEKFEALGDVYAMASENFSLSFSKRMDIVLIFGWLFLLAGWFVLFVFDLLKFLRS</sequence>
<protein>
    <recommendedName>
        <fullName evidence="4">DUF155 domain-containing protein</fullName>
    </recommendedName>
</protein>
<organism evidence="2 3">
    <name type="scientific">Candidatus Azambacteria bacterium RBG_16_47_10</name>
    <dbReference type="NCBI Taxonomy" id="1797292"/>
    <lineage>
        <taxon>Bacteria</taxon>
        <taxon>Candidatus Azamiibacteriota</taxon>
    </lineage>
</organism>
<evidence type="ECO:0000313" key="2">
    <source>
        <dbReference type="EMBL" id="OGD23809.1"/>
    </source>
</evidence>